<name>A0A4E9EH28_GIBZA</name>
<dbReference type="EMBL" id="CAAKMV010000160">
    <property type="protein sequence ID" value="VIO62207.1"/>
    <property type="molecule type" value="Genomic_DNA"/>
</dbReference>
<organism evidence="2">
    <name type="scientific">Gibberella zeae</name>
    <name type="common">Wheat head blight fungus</name>
    <name type="synonym">Fusarium graminearum</name>
    <dbReference type="NCBI Taxonomy" id="5518"/>
    <lineage>
        <taxon>Eukaryota</taxon>
        <taxon>Fungi</taxon>
        <taxon>Dikarya</taxon>
        <taxon>Ascomycota</taxon>
        <taxon>Pezizomycotina</taxon>
        <taxon>Sordariomycetes</taxon>
        <taxon>Hypocreomycetidae</taxon>
        <taxon>Hypocreales</taxon>
        <taxon>Nectriaceae</taxon>
        <taxon>Fusarium</taxon>
    </lineage>
</organism>
<evidence type="ECO:0000313" key="2">
    <source>
        <dbReference type="EMBL" id="VIO62207.1"/>
    </source>
</evidence>
<proteinExistence type="predicted"/>
<dbReference type="AlphaFoldDB" id="A0A4E9EH28"/>
<reference evidence="2" key="1">
    <citation type="submission" date="2019-04" db="EMBL/GenBank/DDBJ databases">
        <authorList>
            <person name="Melise S."/>
            <person name="Noan J."/>
            <person name="Okalmin O."/>
        </authorList>
    </citation>
    <scope>NUCLEOTIDE SEQUENCE</scope>
    <source>
        <strain evidence="2">FN9</strain>
    </source>
</reference>
<accession>A0A4E9EH28</accession>
<protein>
    <submittedName>
        <fullName evidence="2">Uncharacterized protein</fullName>
    </submittedName>
</protein>
<feature type="region of interest" description="Disordered" evidence="1">
    <location>
        <begin position="152"/>
        <end position="205"/>
    </location>
</feature>
<sequence length="389" mass="44211">MSLSMESVSLRVWAGRGVSIYFCTQLSHLQVLLQLSMEDHVKYGSRPNHNTNASQDVRRVDYEVQRLGGRTSVSSTSITCVKRSDDQVSLRRRIIELNRENGTLQHENEYFTTLANDVLVSLKASIRSHISSVPDFLEEGSTTVPHISAMVGSRSQTPVHHRPHADGSLGFKERADLNRSFSDAPSVAKEEEEQEEAEPERRCTGPELVDWFESEGRICSITGGLMFRLRDSDITLSSETASMVQSDKPSDCARSPATQFFIEDRNPLNSAPVDQVDSHKEKGKGMQGHTWPYVEPLQITRQQCEPVRDGDAAHSGPNVRRRFAMLHYERQYYEKLVKEVRTRFLPTIRHQIREIHCVLHEFGVEEDRLRDLLQEQIRLRTPEDPGGCG</sequence>
<feature type="region of interest" description="Disordered" evidence="1">
    <location>
        <begin position="268"/>
        <end position="290"/>
    </location>
</feature>
<evidence type="ECO:0000256" key="1">
    <source>
        <dbReference type="SAM" id="MobiDB-lite"/>
    </source>
</evidence>
<gene>
    <name evidence="2" type="ORF">FUG_LOCUS471381</name>
</gene>